<comment type="caution">
    <text evidence="2">The sequence shown here is derived from an EMBL/GenBank/DDBJ whole genome shotgun (WGS) entry which is preliminary data.</text>
</comment>
<organism evidence="2 3">
    <name type="scientific">Caenorhabditis bovis</name>
    <dbReference type="NCBI Taxonomy" id="2654633"/>
    <lineage>
        <taxon>Eukaryota</taxon>
        <taxon>Metazoa</taxon>
        <taxon>Ecdysozoa</taxon>
        <taxon>Nematoda</taxon>
        <taxon>Chromadorea</taxon>
        <taxon>Rhabditida</taxon>
        <taxon>Rhabditina</taxon>
        <taxon>Rhabditomorpha</taxon>
        <taxon>Rhabditoidea</taxon>
        <taxon>Rhabditidae</taxon>
        <taxon>Peloderinae</taxon>
        <taxon>Caenorhabditis</taxon>
    </lineage>
</organism>
<reference evidence="2 3" key="1">
    <citation type="submission" date="2020-04" db="EMBL/GenBank/DDBJ databases">
        <authorList>
            <person name="Laetsch R D."/>
            <person name="Stevens L."/>
            <person name="Kumar S."/>
            <person name="Blaxter L. M."/>
        </authorList>
    </citation>
    <scope>NUCLEOTIDE SEQUENCE [LARGE SCALE GENOMIC DNA]</scope>
</reference>
<accession>A0A8S1E6T4</accession>
<keyword evidence="3" id="KW-1185">Reference proteome</keyword>
<feature type="transmembrane region" description="Helical" evidence="1">
    <location>
        <begin position="253"/>
        <end position="273"/>
    </location>
</feature>
<dbReference type="OrthoDB" id="5807375at2759"/>
<feature type="transmembrane region" description="Helical" evidence="1">
    <location>
        <begin position="176"/>
        <end position="200"/>
    </location>
</feature>
<name>A0A8S1E6T4_9PELO</name>
<feature type="transmembrane region" description="Helical" evidence="1">
    <location>
        <begin position="125"/>
        <end position="147"/>
    </location>
</feature>
<evidence type="ECO:0000256" key="1">
    <source>
        <dbReference type="SAM" id="Phobius"/>
    </source>
</evidence>
<keyword evidence="1" id="KW-0812">Transmembrane</keyword>
<feature type="transmembrane region" description="Helical" evidence="1">
    <location>
        <begin position="51"/>
        <end position="70"/>
    </location>
</feature>
<dbReference type="AlphaFoldDB" id="A0A8S1E6T4"/>
<protein>
    <submittedName>
        <fullName evidence="2">Uncharacterized protein</fullName>
    </submittedName>
</protein>
<proteinExistence type="predicted"/>
<dbReference type="Proteomes" id="UP000494206">
    <property type="component" value="Unassembled WGS sequence"/>
</dbReference>
<feature type="transmembrane region" description="Helical" evidence="1">
    <location>
        <begin position="82"/>
        <end position="105"/>
    </location>
</feature>
<evidence type="ECO:0000313" key="3">
    <source>
        <dbReference type="Proteomes" id="UP000494206"/>
    </source>
</evidence>
<keyword evidence="1" id="KW-0472">Membrane</keyword>
<sequence length="304" mass="34948">MFLIVVTLFTTAPQKSTNKAVIIQNARRQDNDVGTTATGQYNFWKTTIGTLYFTLGFLGIAFNLIVISILPEVRKFVARPLAILVAIQLISSILQLFAVFVPVPYMIAVEKPYFINEIMINLPSFFLVNFQIVSFLMMMLIAVFINLKTMTPKIRIRRFDISTLGWNMTDIEKHTLIRLLITISTISLTSYIILLCHIIYRRLFTVAESVEEGETQRNSTPLKRFILHFLFSSFLFSSLLFNDSLISTIPLFLIAYWPLFCSILFDIHVRYILVHRVRGIFQAQNANAPIIIRARKNEPKLAII</sequence>
<dbReference type="EMBL" id="CADEPM010000001">
    <property type="protein sequence ID" value="CAB3397229.1"/>
    <property type="molecule type" value="Genomic_DNA"/>
</dbReference>
<gene>
    <name evidence="2" type="ORF">CBOVIS_LOCUS675</name>
</gene>
<keyword evidence="1" id="KW-1133">Transmembrane helix</keyword>
<evidence type="ECO:0000313" key="2">
    <source>
        <dbReference type="EMBL" id="CAB3397229.1"/>
    </source>
</evidence>